<dbReference type="PANTHER" id="PTHR24421:SF10">
    <property type="entry name" value="NITRATE_NITRITE SENSOR PROTEIN NARQ"/>
    <property type="match status" value="1"/>
</dbReference>
<gene>
    <name evidence="13" type="ORF">J2Z66_001327</name>
</gene>
<evidence type="ECO:0000256" key="4">
    <source>
        <dbReference type="ARBA" id="ARBA00022679"/>
    </source>
</evidence>
<evidence type="ECO:0000256" key="5">
    <source>
        <dbReference type="ARBA" id="ARBA00022741"/>
    </source>
</evidence>
<keyword evidence="9" id="KW-0175">Coiled coil</keyword>
<organism evidence="13 14">
    <name type="scientific">Paenibacillus eucommiae</name>
    <dbReference type="NCBI Taxonomy" id="1355755"/>
    <lineage>
        <taxon>Bacteria</taxon>
        <taxon>Bacillati</taxon>
        <taxon>Bacillota</taxon>
        <taxon>Bacilli</taxon>
        <taxon>Bacillales</taxon>
        <taxon>Paenibacillaceae</taxon>
        <taxon>Paenibacillus</taxon>
    </lineage>
</organism>
<name>A0ABS4IT01_9BACL</name>
<evidence type="ECO:0000256" key="7">
    <source>
        <dbReference type="ARBA" id="ARBA00022840"/>
    </source>
</evidence>
<feature type="domain" description="Histidine kinase/HSP90-like ATPase" evidence="11">
    <location>
        <begin position="190"/>
        <end position="303"/>
    </location>
</feature>
<proteinExistence type="predicted"/>
<keyword evidence="3" id="KW-0597">Phosphoprotein</keyword>
<dbReference type="InterPro" id="IPR011712">
    <property type="entry name" value="Sig_transdc_His_kin_sub3_dim/P"/>
</dbReference>
<accession>A0ABS4IT01</accession>
<dbReference type="RefSeq" id="WP_209970537.1">
    <property type="nucleotide sequence ID" value="NZ_JAGGLB010000003.1"/>
</dbReference>
<dbReference type="InterPro" id="IPR003594">
    <property type="entry name" value="HATPase_dom"/>
</dbReference>
<sequence length="315" mass="35992">MILYKNIKSLILIIPTLTIGLWEYLRHTILLPYISMELGNWLSPLIIFLVTMTLLRQLFQIMEHLQEQLQQEKAAKASLEEREKIARELHDGIAQSLFLLSVKVDRLEKDDSGERSERTEPYQSFRKTVHQINEYVRQAIANLRYPPIPAAMPWKESIHNLVQDFKKDTGITAELDWQLSEDKLSMKEKVELYATLREALINVYKHANASQAWVSGQEDKSGWRCMVKDNGKGFLQDGWSSSGSLDSSGNSDRLDSSGSSSDSDRLDSLHASNSSTGYGLRIMKERALELGWFLDFKKEQGLTIIEVGKRGEREG</sequence>
<feature type="coiled-coil region" evidence="9">
    <location>
        <begin position="55"/>
        <end position="89"/>
    </location>
</feature>
<evidence type="ECO:0000259" key="12">
    <source>
        <dbReference type="Pfam" id="PF07730"/>
    </source>
</evidence>
<comment type="catalytic activity">
    <reaction evidence="1">
        <text>ATP + protein L-histidine = ADP + protein N-phospho-L-histidine.</text>
        <dbReference type="EC" id="2.7.13.3"/>
    </reaction>
</comment>
<dbReference type="Gene3D" id="3.30.565.10">
    <property type="entry name" value="Histidine kinase-like ATPase, C-terminal domain"/>
    <property type="match status" value="1"/>
</dbReference>
<dbReference type="EMBL" id="JAGGLB010000003">
    <property type="protein sequence ID" value="MBP1989729.1"/>
    <property type="molecule type" value="Genomic_DNA"/>
</dbReference>
<feature type="region of interest" description="Disordered" evidence="10">
    <location>
        <begin position="238"/>
        <end position="268"/>
    </location>
</feature>
<keyword evidence="5" id="KW-0547">Nucleotide-binding</keyword>
<evidence type="ECO:0000256" key="6">
    <source>
        <dbReference type="ARBA" id="ARBA00022777"/>
    </source>
</evidence>
<dbReference type="EC" id="2.7.13.3" evidence="2"/>
<dbReference type="InterPro" id="IPR036890">
    <property type="entry name" value="HATPase_C_sf"/>
</dbReference>
<evidence type="ECO:0000256" key="8">
    <source>
        <dbReference type="ARBA" id="ARBA00023012"/>
    </source>
</evidence>
<evidence type="ECO:0000259" key="11">
    <source>
        <dbReference type="Pfam" id="PF02518"/>
    </source>
</evidence>
<comment type="caution">
    <text evidence="13">The sequence shown here is derived from an EMBL/GenBank/DDBJ whole genome shotgun (WGS) entry which is preliminary data.</text>
</comment>
<evidence type="ECO:0000256" key="3">
    <source>
        <dbReference type="ARBA" id="ARBA00022553"/>
    </source>
</evidence>
<evidence type="ECO:0000313" key="13">
    <source>
        <dbReference type="EMBL" id="MBP1989729.1"/>
    </source>
</evidence>
<dbReference type="Pfam" id="PF02518">
    <property type="entry name" value="HATPase_c"/>
    <property type="match status" value="1"/>
</dbReference>
<keyword evidence="14" id="KW-1185">Reference proteome</keyword>
<dbReference type="SUPFAM" id="SSF55874">
    <property type="entry name" value="ATPase domain of HSP90 chaperone/DNA topoisomerase II/histidine kinase"/>
    <property type="match status" value="1"/>
</dbReference>
<keyword evidence="6 13" id="KW-0418">Kinase</keyword>
<feature type="domain" description="Signal transduction histidine kinase subgroup 3 dimerisation and phosphoacceptor" evidence="12">
    <location>
        <begin position="81"/>
        <end position="146"/>
    </location>
</feature>
<keyword evidence="4 13" id="KW-0808">Transferase</keyword>
<dbReference type="GO" id="GO:0004673">
    <property type="term" value="F:protein histidine kinase activity"/>
    <property type="evidence" value="ECO:0007669"/>
    <property type="project" value="UniProtKB-EC"/>
</dbReference>
<evidence type="ECO:0000256" key="1">
    <source>
        <dbReference type="ARBA" id="ARBA00000085"/>
    </source>
</evidence>
<evidence type="ECO:0000256" key="10">
    <source>
        <dbReference type="SAM" id="MobiDB-lite"/>
    </source>
</evidence>
<feature type="compositionally biased region" description="Low complexity" evidence="10">
    <location>
        <begin position="238"/>
        <end position="261"/>
    </location>
</feature>
<evidence type="ECO:0000256" key="2">
    <source>
        <dbReference type="ARBA" id="ARBA00012438"/>
    </source>
</evidence>
<dbReference type="CDD" id="cd16917">
    <property type="entry name" value="HATPase_UhpB-NarQ-NarX-like"/>
    <property type="match status" value="1"/>
</dbReference>
<evidence type="ECO:0000256" key="9">
    <source>
        <dbReference type="SAM" id="Coils"/>
    </source>
</evidence>
<dbReference type="Gene3D" id="1.20.5.1930">
    <property type="match status" value="1"/>
</dbReference>
<dbReference type="Pfam" id="PF07730">
    <property type="entry name" value="HisKA_3"/>
    <property type="match status" value="1"/>
</dbReference>
<keyword evidence="8" id="KW-0902">Two-component regulatory system</keyword>
<keyword evidence="7" id="KW-0067">ATP-binding</keyword>
<dbReference type="InterPro" id="IPR050482">
    <property type="entry name" value="Sensor_HK_TwoCompSys"/>
</dbReference>
<reference evidence="13 14" key="1">
    <citation type="submission" date="2021-03" db="EMBL/GenBank/DDBJ databases">
        <title>Genomic Encyclopedia of Type Strains, Phase IV (KMG-IV): sequencing the most valuable type-strain genomes for metagenomic binning, comparative biology and taxonomic classification.</title>
        <authorList>
            <person name="Goeker M."/>
        </authorList>
    </citation>
    <scope>NUCLEOTIDE SEQUENCE [LARGE SCALE GENOMIC DNA]</scope>
    <source>
        <strain evidence="13 14">DSM 26048</strain>
    </source>
</reference>
<evidence type="ECO:0000313" key="14">
    <source>
        <dbReference type="Proteomes" id="UP001519287"/>
    </source>
</evidence>
<dbReference type="Proteomes" id="UP001519287">
    <property type="component" value="Unassembled WGS sequence"/>
</dbReference>
<dbReference type="PANTHER" id="PTHR24421">
    <property type="entry name" value="NITRATE/NITRITE SENSOR PROTEIN NARX-RELATED"/>
    <property type="match status" value="1"/>
</dbReference>
<protein>
    <recommendedName>
        <fullName evidence="2">histidine kinase</fullName>
        <ecNumber evidence="2">2.7.13.3</ecNumber>
    </recommendedName>
</protein>